<dbReference type="Proteomes" id="UP000813444">
    <property type="component" value="Unassembled WGS sequence"/>
</dbReference>
<evidence type="ECO:0000259" key="2">
    <source>
        <dbReference type="Pfam" id="PF20150"/>
    </source>
</evidence>
<comment type="caution">
    <text evidence="3">The sequence shown here is derived from an EMBL/GenBank/DDBJ whole genome shotgun (WGS) entry which is preliminary data.</text>
</comment>
<dbReference type="AlphaFoldDB" id="A0A8K0SXD3"/>
<name>A0A8K0SXD3_9HYPO</name>
<evidence type="ECO:0000313" key="4">
    <source>
        <dbReference type="Proteomes" id="UP000813444"/>
    </source>
</evidence>
<feature type="domain" description="2EXR" evidence="2">
    <location>
        <begin position="80"/>
        <end position="198"/>
    </location>
</feature>
<evidence type="ECO:0000256" key="1">
    <source>
        <dbReference type="SAM" id="MobiDB-lite"/>
    </source>
</evidence>
<dbReference type="InterPro" id="IPR045518">
    <property type="entry name" value="2EXR"/>
</dbReference>
<feature type="region of interest" description="Disordered" evidence="1">
    <location>
        <begin position="20"/>
        <end position="60"/>
    </location>
</feature>
<organism evidence="3 4">
    <name type="scientific">Stachybotrys elegans</name>
    <dbReference type="NCBI Taxonomy" id="80388"/>
    <lineage>
        <taxon>Eukaryota</taxon>
        <taxon>Fungi</taxon>
        <taxon>Dikarya</taxon>
        <taxon>Ascomycota</taxon>
        <taxon>Pezizomycotina</taxon>
        <taxon>Sordariomycetes</taxon>
        <taxon>Hypocreomycetidae</taxon>
        <taxon>Hypocreales</taxon>
        <taxon>Stachybotryaceae</taxon>
        <taxon>Stachybotrys</taxon>
    </lineage>
</organism>
<gene>
    <name evidence="3" type="ORF">B0I35DRAFT_407890</name>
</gene>
<dbReference type="Pfam" id="PF20150">
    <property type="entry name" value="2EXR"/>
    <property type="match status" value="1"/>
</dbReference>
<reference evidence="3" key="1">
    <citation type="journal article" date="2021" name="Nat. Commun.">
        <title>Genetic determinants of endophytism in the Arabidopsis root mycobiome.</title>
        <authorList>
            <person name="Mesny F."/>
            <person name="Miyauchi S."/>
            <person name="Thiergart T."/>
            <person name="Pickel B."/>
            <person name="Atanasova L."/>
            <person name="Karlsson M."/>
            <person name="Huettel B."/>
            <person name="Barry K.W."/>
            <person name="Haridas S."/>
            <person name="Chen C."/>
            <person name="Bauer D."/>
            <person name="Andreopoulos W."/>
            <person name="Pangilinan J."/>
            <person name="LaButti K."/>
            <person name="Riley R."/>
            <person name="Lipzen A."/>
            <person name="Clum A."/>
            <person name="Drula E."/>
            <person name="Henrissat B."/>
            <person name="Kohler A."/>
            <person name="Grigoriev I.V."/>
            <person name="Martin F.M."/>
            <person name="Hacquard S."/>
        </authorList>
    </citation>
    <scope>NUCLEOTIDE SEQUENCE</scope>
    <source>
        <strain evidence="3">MPI-CAGE-CH-0235</strain>
    </source>
</reference>
<dbReference type="EMBL" id="JAGPNK010000005">
    <property type="protein sequence ID" value="KAH7320859.1"/>
    <property type="molecule type" value="Genomic_DNA"/>
</dbReference>
<accession>A0A8K0SXD3</accession>
<dbReference type="OrthoDB" id="4655872at2759"/>
<keyword evidence="4" id="KW-1185">Reference proteome</keyword>
<protein>
    <recommendedName>
        <fullName evidence="2">2EXR domain-containing protein</fullName>
    </recommendedName>
</protein>
<proteinExistence type="predicted"/>
<sequence>MAWPFPDMPGWLFEPVTLWDPPEPSHNSLLVEPSEVAEDSFSEQSLEGVESSDDTALPPPALEVERPPLRFIMPPDLLTFHPFPRLPPEIRFKIWEDVLVTSQIHFLKLQSPSYWRTHAWGPPAAPPNDGSEEENPVAREVKYEVLPGRSWHTGLMPNFYFTSDQRGRYYSETRRQIKHLELTCKESAQVVKNLVRRSKRVSLRDDTSLMLAHSSDMVCLEYMPDSVYDGGCSLDVKIYCHGLETIRRVAMRFSHVWGEVGTSQLCSWCRGNHREADGREYPSHIYQFLARHVPSLEEFFLIDYYSIPKRNEAPAAPSNARVCKWYMNSRSYCEANPHEWTTKPEVEEVRSWLQKRFVQYASTSKLSRHQNPSAVHFGILACEWDIPSPKVSTAPPRK</sequence>
<evidence type="ECO:0000313" key="3">
    <source>
        <dbReference type="EMBL" id="KAH7320859.1"/>
    </source>
</evidence>